<dbReference type="Pfam" id="PF00384">
    <property type="entry name" value="Molybdopterin"/>
    <property type="match status" value="1"/>
</dbReference>
<comment type="cofactor">
    <cofactor evidence="2">
        <name>[4Fe-4S] cluster</name>
        <dbReference type="ChEBI" id="CHEBI:49883"/>
    </cofactor>
</comment>
<dbReference type="InterPro" id="IPR009010">
    <property type="entry name" value="Asp_de-COase-like_dom_sf"/>
</dbReference>
<dbReference type="SUPFAM" id="SSF53706">
    <property type="entry name" value="Formate dehydrogenase/DMSO reductase, domains 1-3"/>
    <property type="match status" value="1"/>
</dbReference>
<organism evidence="13 14">
    <name type="scientific">Haloferula chungangensis</name>
    <dbReference type="NCBI Taxonomy" id="1048331"/>
    <lineage>
        <taxon>Bacteria</taxon>
        <taxon>Pseudomonadati</taxon>
        <taxon>Verrucomicrobiota</taxon>
        <taxon>Verrucomicrobiia</taxon>
        <taxon>Verrucomicrobiales</taxon>
        <taxon>Verrucomicrobiaceae</taxon>
        <taxon>Haloferula</taxon>
    </lineage>
</organism>
<dbReference type="InterPro" id="IPR050123">
    <property type="entry name" value="Prok_molybdopt-oxidoreductase"/>
</dbReference>
<dbReference type="PANTHER" id="PTHR43105">
    <property type="entry name" value="RESPIRATORY NITRATE REDUCTASE"/>
    <property type="match status" value="1"/>
</dbReference>
<evidence type="ECO:0000313" key="13">
    <source>
        <dbReference type="EMBL" id="MFC7336936.1"/>
    </source>
</evidence>
<proteinExistence type="inferred from homology"/>
<evidence type="ECO:0000256" key="3">
    <source>
        <dbReference type="ARBA" id="ARBA00008747"/>
    </source>
</evidence>
<dbReference type="RefSeq" id="WP_379710778.1">
    <property type="nucleotide sequence ID" value="NZ_JBHTBS010000003.1"/>
</dbReference>
<keyword evidence="14" id="KW-1185">Reference proteome</keyword>
<keyword evidence="6" id="KW-0479">Metal-binding</keyword>
<evidence type="ECO:0000256" key="1">
    <source>
        <dbReference type="ARBA" id="ARBA00001942"/>
    </source>
</evidence>
<protein>
    <submittedName>
        <fullName evidence="13">Molybdopterin oxidoreductase family protein</fullName>
    </submittedName>
</protein>
<feature type="domain" description="4Fe-4S Mo/W bis-MGD-type" evidence="12">
    <location>
        <begin position="36"/>
        <end position="93"/>
    </location>
</feature>
<dbReference type="Gene3D" id="2.40.40.20">
    <property type="match status" value="1"/>
</dbReference>
<evidence type="ECO:0000256" key="6">
    <source>
        <dbReference type="ARBA" id="ARBA00022723"/>
    </source>
</evidence>
<accession>A0ABW2L776</accession>
<feature type="region of interest" description="Disordered" evidence="11">
    <location>
        <begin position="567"/>
        <end position="588"/>
    </location>
</feature>
<keyword evidence="9" id="KW-0411">Iron-sulfur</keyword>
<dbReference type="CDD" id="cd02791">
    <property type="entry name" value="MopB_CT_Nitrate-R-NapA-like"/>
    <property type="match status" value="1"/>
</dbReference>
<dbReference type="Proteomes" id="UP001596472">
    <property type="component" value="Unassembled WGS sequence"/>
</dbReference>
<sequence>MLQKILKQKSGPLTKDLVQEPGQFGLGKVPSRLAPASTVTSICGYCATGCQLKLHLNEAGEAINLSPQANYPVNLGMACPKGWQALDPLAAPDRGTTPLLRDPATGERRPIDWATAVDLFTSKLQGIQDKHGRDSAAFLSTGQIPFEEMAFLGLLWKSGMGFLHGDANTRQCMATAVTAYKQSFGFDAPPYTYADFEESDVIVLSGSNLCIAHPILWQRIMRNRRMPEIIVIDPRSTETAQAATVHVPLKPKGDLALYYALAHCIIRDGRIDPEAITHTEGYDEFAAFVRDYTPESVAERTGLEPATVEKLARLVSEPGKRVSWWWTMGINQSYEGVRAAQAMINLALITGNIGKPGTGANSITGQCNAMGSRLFSNTTSLVGGHDFANPEHRQKVADGLGIPAERIPSEASLAYDEILHAAEQGKIKALWIVATNPFHSWIDSGRLAALRDKLEFLVVQDMYHSTESAAVADLYLPAAGWGEKSGCLINSERRIATIKPVRKAPGQTLTDFRIFRLLAEAWGCGEMFADWTDPESAFRILRDLTKDRPCDITAIKGYEQLDQAGGIQWPFPRSGDSQSPLSSPESSPIDKVANHSLFTRHSALGTPSERRLFADGHYYTPSGRARILYSAPDELPEAPDAKFPFMLLTGRGTSSQWHTQTRTSKSDILQKLYPAEAYIEIHPRDAKRLGVLNNQTVTIRSRRGEMKASAYLAPTVQPGQLFLPMHYPEVNKLTHPSFDPHSRQPNYKASAVTISPS</sequence>
<keyword evidence="7" id="KW-0560">Oxidoreductase</keyword>
<feature type="compositionally biased region" description="Polar residues" evidence="11">
    <location>
        <begin position="743"/>
        <end position="757"/>
    </location>
</feature>
<evidence type="ECO:0000256" key="11">
    <source>
        <dbReference type="SAM" id="MobiDB-lite"/>
    </source>
</evidence>
<comment type="caution">
    <text evidence="13">The sequence shown here is derived from an EMBL/GenBank/DDBJ whole genome shotgun (WGS) entry which is preliminary data.</text>
</comment>
<feature type="compositionally biased region" description="Low complexity" evidence="11">
    <location>
        <begin position="572"/>
        <end position="587"/>
    </location>
</feature>
<keyword evidence="5" id="KW-0500">Molybdenum</keyword>
<dbReference type="InterPro" id="IPR006963">
    <property type="entry name" value="Mopterin_OxRdtase_4Fe-4S_dom"/>
</dbReference>
<dbReference type="Pfam" id="PF01568">
    <property type="entry name" value="Molydop_binding"/>
    <property type="match status" value="1"/>
</dbReference>
<dbReference type="InterPro" id="IPR041957">
    <property type="entry name" value="CT_Nitrate-R-NapA-like"/>
</dbReference>
<dbReference type="Gene3D" id="3.40.50.740">
    <property type="match status" value="1"/>
</dbReference>
<feature type="region of interest" description="Disordered" evidence="11">
    <location>
        <begin position="735"/>
        <end position="757"/>
    </location>
</feature>
<dbReference type="SUPFAM" id="SSF50692">
    <property type="entry name" value="ADC-like"/>
    <property type="match status" value="1"/>
</dbReference>
<reference evidence="14" key="1">
    <citation type="journal article" date="2019" name="Int. J. Syst. Evol. Microbiol.">
        <title>The Global Catalogue of Microorganisms (GCM) 10K type strain sequencing project: providing services to taxonomists for standard genome sequencing and annotation.</title>
        <authorList>
            <consortium name="The Broad Institute Genomics Platform"/>
            <consortium name="The Broad Institute Genome Sequencing Center for Infectious Disease"/>
            <person name="Wu L."/>
            <person name="Ma J."/>
        </authorList>
    </citation>
    <scope>NUCLEOTIDE SEQUENCE [LARGE SCALE GENOMIC DNA]</scope>
    <source>
        <strain evidence="14">CGMCC 4.1467</strain>
    </source>
</reference>
<dbReference type="Gene3D" id="3.40.228.10">
    <property type="entry name" value="Dimethylsulfoxide Reductase, domain 2"/>
    <property type="match status" value="1"/>
</dbReference>
<dbReference type="EMBL" id="JBHTBS010000003">
    <property type="protein sequence ID" value="MFC7336936.1"/>
    <property type="molecule type" value="Genomic_DNA"/>
</dbReference>
<gene>
    <name evidence="13" type="ORF">ACFQY0_07085</name>
</gene>
<dbReference type="InterPro" id="IPR006656">
    <property type="entry name" value="Mopterin_OxRdtase"/>
</dbReference>
<evidence type="ECO:0000256" key="8">
    <source>
        <dbReference type="ARBA" id="ARBA00023004"/>
    </source>
</evidence>
<dbReference type="Gene3D" id="2.20.25.90">
    <property type="entry name" value="ADC-like domains"/>
    <property type="match status" value="1"/>
</dbReference>
<evidence type="ECO:0000259" key="12">
    <source>
        <dbReference type="PROSITE" id="PS51669"/>
    </source>
</evidence>
<dbReference type="PANTHER" id="PTHR43105:SF10">
    <property type="entry name" value="NADH-QUINONE OXIDOREDUCTASE SUBUNIT G"/>
    <property type="match status" value="1"/>
</dbReference>
<comment type="similarity">
    <text evidence="3">Belongs to the prokaryotic molybdopterin-containing oxidoreductase family. NasA/NapA/NarB subfamily.</text>
</comment>
<dbReference type="Pfam" id="PF04879">
    <property type="entry name" value="Molybdop_Fe4S4"/>
    <property type="match status" value="1"/>
</dbReference>
<evidence type="ECO:0000256" key="5">
    <source>
        <dbReference type="ARBA" id="ARBA00022505"/>
    </source>
</evidence>
<dbReference type="SMART" id="SM00926">
    <property type="entry name" value="Molybdop_Fe4S4"/>
    <property type="match status" value="1"/>
</dbReference>
<evidence type="ECO:0000256" key="4">
    <source>
        <dbReference type="ARBA" id="ARBA00022485"/>
    </source>
</evidence>
<keyword evidence="4" id="KW-0004">4Fe-4S</keyword>
<dbReference type="InterPro" id="IPR006657">
    <property type="entry name" value="MoPterin_dinucl-bd_dom"/>
</dbReference>
<evidence type="ECO:0000256" key="7">
    <source>
        <dbReference type="ARBA" id="ARBA00023002"/>
    </source>
</evidence>
<keyword evidence="8" id="KW-0408">Iron</keyword>
<dbReference type="PROSITE" id="PS51669">
    <property type="entry name" value="4FE4S_MOW_BIS_MGD"/>
    <property type="match status" value="1"/>
</dbReference>
<evidence type="ECO:0000256" key="10">
    <source>
        <dbReference type="ARBA" id="ARBA00023063"/>
    </source>
</evidence>
<comment type="cofactor">
    <cofactor evidence="1">
        <name>Mo-bis(molybdopterin guanine dinucleotide)</name>
        <dbReference type="ChEBI" id="CHEBI:60539"/>
    </cofactor>
</comment>
<evidence type="ECO:0000313" key="14">
    <source>
        <dbReference type="Proteomes" id="UP001596472"/>
    </source>
</evidence>
<evidence type="ECO:0000256" key="2">
    <source>
        <dbReference type="ARBA" id="ARBA00001966"/>
    </source>
</evidence>
<keyword evidence="10" id="KW-0534">Nitrate assimilation</keyword>
<evidence type="ECO:0000256" key="9">
    <source>
        <dbReference type="ARBA" id="ARBA00023014"/>
    </source>
</evidence>
<name>A0ABW2L776_9BACT</name>